<comment type="caution">
    <text evidence="4">The sequence shown here is derived from an EMBL/GenBank/DDBJ whole genome shotgun (WGS) entry which is preliminary data.</text>
</comment>
<evidence type="ECO:0000313" key="5">
    <source>
        <dbReference type="Proteomes" id="UP000230390"/>
    </source>
</evidence>
<dbReference type="GO" id="GO:0016747">
    <property type="term" value="F:acyltransferase activity, transferring groups other than amino-acyl groups"/>
    <property type="evidence" value="ECO:0007669"/>
    <property type="project" value="InterPro"/>
</dbReference>
<reference evidence="4" key="1">
    <citation type="submission" date="2017-10" db="EMBL/GenBank/DDBJ databases">
        <title>Massilia psychrophilum sp. nov., a novel purple-pigmented bacterium isolated from Tianshan glacier, Xinjiang Municipality, China.</title>
        <authorList>
            <person name="Wang H."/>
        </authorList>
    </citation>
    <scope>NUCLEOTIDE SEQUENCE [LARGE SCALE GENOMIC DNA]</scope>
    <source>
        <strain evidence="4">JCM 30074</strain>
    </source>
</reference>
<evidence type="ECO:0000259" key="3">
    <source>
        <dbReference type="PROSITE" id="PS51186"/>
    </source>
</evidence>
<proteinExistence type="predicted"/>
<dbReference type="PROSITE" id="PS51186">
    <property type="entry name" value="GNAT"/>
    <property type="match status" value="1"/>
</dbReference>
<dbReference type="PANTHER" id="PTHR43877:SF2">
    <property type="entry name" value="AMINOALKYLPHOSPHONATE N-ACETYLTRANSFERASE-RELATED"/>
    <property type="match status" value="1"/>
</dbReference>
<name>A0A2G8T9C1_9BURK</name>
<keyword evidence="2" id="KW-0012">Acyltransferase</keyword>
<evidence type="ECO:0000256" key="1">
    <source>
        <dbReference type="ARBA" id="ARBA00022679"/>
    </source>
</evidence>
<dbReference type="AlphaFoldDB" id="A0A2G8T9C1"/>
<evidence type="ECO:0000256" key="2">
    <source>
        <dbReference type="ARBA" id="ARBA00023315"/>
    </source>
</evidence>
<accession>A0A2G8T9C1</accession>
<dbReference type="InterPro" id="IPR050832">
    <property type="entry name" value="Bact_Acetyltransf"/>
</dbReference>
<evidence type="ECO:0000313" key="4">
    <source>
        <dbReference type="EMBL" id="PIL42602.1"/>
    </source>
</evidence>
<dbReference type="Gene3D" id="3.40.630.30">
    <property type="match status" value="1"/>
</dbReference>
<dbReference type="Proteomes" id="UP000230390">
    <property type="component" value="Unassembled WGS sequence"/>
</dbReference>
<sequence length="214" mass="24130">MKWIGAIVHQSAAIASAEASDCQADTAPAGRYTLNIVCTNTKNMKIAVRIAMEEDRAAIWSLYESAMKRHIESIWGWDQAWQIAYFEQAFSASSTFVVEIDAQFGGYLQLDLGEREVYLSMIILTPVARSRRIGAKLLAQLNTVSQQAGHTLRLRVFRINVAARRFYEREGWRVNGEDDVAFSMTHPLGEDAGYTTNWRDLRPFDFVTAVNGDD</sequence>
<dbReference type="InterPro" id="IPR000182">
    <property type="entry name" value="GNAT_dom"/>
</dbReference>
<gene>
    <name evidence="4" type="ORF">CR105_23660</name>
</gene>
<keyword evidence="5" id="KW-1185">Reference proteome</keyword>
<dbReference type="PANTHER" id="PTHR43877">
    <property type="entry name" value="AMINOALKYLPHOSPHONATE N-ACETYLTRANSFERASE-RELATED-RELATED"/>
    <property type="match status" value="1"/>
</dbReference>
<keyword evidence="1" id="KW-0808">Transferase</keyword>
<protein>
    <recommendedName>
        <fullName evidence="3">N-acetyltransferase domain-containing protein</fullName>
    </recommendedName>
</protein>
<dbReference type="SUPFAM" id="SSF55729">
    <property type="entry name" value="Acyl-CoA N-acyltransferases (Nat)"/>
    <property type="match status" value="1"/>
</dbReference>
<organism evidence="4 5">
    <name type="scientific">Massilia eurypsychrophila</name>
    <dbReference type="NCBI Taxonomy" id="1485217"/>
    <lineage>
        <taxon>Bacteria</taxon>
        <taxon>Pseudomonadati</taxon>
        <taxon>Pseudomonadota</taxon>
        <taxon>Betaproteobacteria</taxon>
        <taxon>Burkholderiales</taxon>
        <taxon>Oxalobacteraceae</taxon>
        <taxon>Telluria group</taxon>
        <taxon>Massilia</taxon>
    </lineage>
</organism>
<feature type="domain" description="N-acetyltransferase" evidence="3">
    <location>
        <begin position="46"/>
        <end position="189"/>
    </location>
</feature>
<dbReference type="InterPro" id="IPR016181">
    <property type="entry name" value="Acyl_CoA_acyltransferase"/>
</dbReference>
<dbReference type="EMBL" id="PDOC01000024">
    <property type="protein sequence ID" value="PIL42602.1"/>
    <property type="molecule type" value="Genomic_DNA"/>
</dbReference>
<dbReference type="Pfam" id="PF00583">
    <property type="entry name" value="Acetyltransf_1"/>
    <property type="match status" value="1"/>
</dbReference>